<keyword evidence="1" id="KW-0560">Oxidoreductase</keyword>
<feature type="binding site" description="axial binding residue" evidence="1">
    <location>
        <position position="251"/>
    </location>
    <ligand>
        <name>heme</name>
        <dbReference type="ChEBI" id="CHEBI:30413"/>
    </ligand>
    <ligandPart>
        <name>Fe</name>
        <dbReference type="ChEBI" id="CHEBI:18248"/>
    </ligandPart>
</feature>
<dbReference type="EMBL" id="WJHE01000722">
    <property type="protein sequence ID" value="MST33779.1"/>
    <property type="molecule type" value="Genomic_DNA"/>
</dbReference>
<feature type="binding site" evidence="1">
    <location>
        <position position="128"/>
    </location>
    <ligand>
        <name>substrate</name>
    </ligand>
</feature>
<comment type="caution">
    <text evidence="3">The sequence shown here is derived from an EMBL/GenBank/DDBJ whole genome shotgun (WGS) entry which is preliminary data.</text>
</comment>
<comment type="cofactor">
    <cofactor evidence="1">
        <name>heme</name>
        <dbReference type="ChEBI" id="CHEBI:30413"/>
    </cofactor>
    <text evidence="1">Binds 1 heme group per subunit.</text>
</comment>
<comment type="pathway">
    <text evidence="1">Amino-acid degradation; L-tryptophan degradation via kynurenine pathway; L-kynurenine from L-tryptophan: step 1/2.</text>
</comment>
<keyword evidence="1" id="KW-0223">Dioxygenase</keyword>
<dbReference type="PANTHER" id="PTHR10138:SF0">
    <property type="entry name" value="TRYPTOPHAN 2,3-DIOXYGENASE"/>
    <property type="match status" value="1"/>
</dbReference>
<dbReference type="SUPFAM" id="SSF140959">
    <property type="entry name" value="Indolic compounds 2,3-dioxygenase-like"/>
    <property type="match status" value="1"/>
</dbReference>
<comment type="function">
    <text evidence="1">Heme-dependent dioxygenase that catalyzes the oxidative cleavage of the L-tryptophan (L-Trp) pyrrole ring and converts L-tryptophan to N-formyl-L-kynurenine. Catalyzes the oxidative cleavage of the indole moiety.</text>
</comment>
<dbReference type="EC" id="1.13.11.11" evidence="1"/>
<accession>A0ABW9QV90</accession>
<dbReference type="Proteomes" id="UP000437736">
    <property type="component" value="Unassembled WGS sequence"/>
</dbReference>
<dbReference type="InterPro" id="IPR004981">
    <property type="entry name" value="Trp_2_3_dOase"/>
</dbReference>
<keyword evidence="1" id="KW-0349">Heme</keyword>
<feature type="region of interest" description="Disordered" evidence="2">
    <location>
        <begin position="1"/>
        <end position="28"/>
    </location>
</feature>
<evidence type="ECO:0000256" key="2">
    <source>
        <dbReference type="SAM" id="MobiDB-lite"/>
    </source>
</evidence>
<evidence type="ECO:0000313" key="4">
    <source>
        <dbReference type="Proteomes" id="UP000437736"/>
    </source>
</evidence>
<keyword evidence="1" id="KW-0823">Tryptophan catabolism</keyword>
<keyword evidence="4" id="KW-1185">Reference proteome</keyword>
<comment type="subunit">
    <text evidence="1">Homotetramer.</text>
</comment>
<keyword evidence="1" id="KW-0408">Iron</keyword>
<organism evidence="3 4">
    <name type="scientific">Acidiferrimicrobium australe</name>
    <dbReference type="NCBI Taxonomy" id="2664430"/>
    <lineage>
        <taxon>Bacteria</taxon>
        <taxon>Bacillati</taxon>
        <taxon>Actinomycetota</taxon>
        <taxon>Acidimicrobiia</taxon>
        <taxon>Acidimicrobiales</taxon>
        <taxon>Acidimicrobiaceae</taxon>
        <taxon>Acidiferrimicrobium</taxon>
    </lineage>
</organism>
<keyword evidence="1" id="KW-0479">Metal-binding</keyword>
<dbReference type="HAMAP" id="MF_01972">
    <property type="entry name" value="T23O"/>
    <property type="match status" value="1"/>
</dbReference>
<feature type="binding site" evidence="1">
    <location>
        <position position="124"/>
    </location>
    <ligand>
        <name>substrate</name>
    </ligand>
</feature>
<dbReference type="PANTHER" id="PTHR10138">
    <property type="entry name" value="TRYPTOPHAN 2,3-DIOXYGENASE"/>
    <property type="match status" value="1"/>
</dbReference>
<dbReference type="Pfam" id="PF03301">
    <property type="entry name" value="Trp_dioxygenase"/>
    <property type="match status" value="2"/>
</dbReference>
<dbReference type="InterPro" id="IPR037217">
    <property type="entry name" value="Trp/Indoleamine_2_3_dOase-like"/>
</dbReference>
<evidence type="ECO:0000256" key="1">
    <source>
        <dbReference type="HAMAP-Rule" id="MF_01972"/>
    </source>
</evidence>
<evidence type="ECO:0000313" key="3">
    <source>
        <dbReference type="EMBL" id="MST33779.1"/>
    </source>
</evidence>
<protein>
    <recommendedName>
        <fullName evidence="1">Tryptophan 2,3-dioxygenase</fullName>
        <shortName evidence="1">TDO</shortName>
        <ecNumber evidence="1">1.13.11.11</ecNumber>
    </recommendedName>
    <alternativeName>
        <fullName evidence="1">Tryptamin 2,3-dioxygenase</fullName>
    </alternativeName>
    <alternativeName>
        <fullName evidence="1">Tryptophan oxygenase</fullName>
        <shortName evidence="1">TO</shortName>
        <shortName evidence="1">TRPO</shortName>
    </alternativeName>
    <alternativeName>
        <fullName evidence="1">Tryptophan pyrrolase</fullName>
    </alternativeName>
    <alternativeName>
        <fullName evidence="1">Tryptophanase</fullName>
    </alternativeName>
</protein>
<sequence>MLAPATARVPVGGPGPAVDSARSRGSASGVTSLTYGQYLRLGELLTLQRPLSRPEHHDELLFIVQHQTSELWFKLVLRELGTVCACLAEDRPRPAFKAVARVKTVLHSLTDQWAVLATLTPADYAGFRGDLGTSSGFQSYQYRALEFALGAKDRRAMERAEADPLARELLADALKRPSVYDEFLRFLARRGHDVPAEVLDRDVTDSYRFTPPLLPVLRTIYERTEEHWEEYEACEELVDLEDSFRLWRFRHLQTVERIIGTKPGTGGSDGVGYLRAAVDRRFFPELFAVRAELG</sequence>
<comment type="similarity">
    <text evidence="1">Belongs to the tryptophan 2,3-dioxygenase family.</text>
</comment>
<name>A0ABW9QV90_9ACTN</name>
<dbReference type="Gene3D" id="1.20.58.480">
    <property type="match status" value="1"/>
</dbReference>
<gene>
    <name evidence="1" type="primary">kynA</name>
    <name evidence="3" type="ORF">GHK86_13765</name>
</gene>
<comment type="catalytic activity">
    <reaction evidence="1">
        <text>L-tryptophan + O2 = N-formyl-L-kynurenine</text>
        <dbReference type="Rhea" id="RHEA:24536"/>
        <dbReference type="ChEBI" id="CHEBI:15379"/>
        <dbReference type="ChEBI" id="CHEBI:57912"/>
        <dbReference type="ChEBI" id="CHEBI:58629"/>
        <dbReference type="EC" id="1.13.11.11"/>
    </reaction>
</comment>
<proteinExistence type="inferred from homology"/>
<reference evidence="3 4" key="1">
    <citation type="submission" date="2019-11" db="EMBL/GenBank/DDBJ databases">
        <title>Acidiferrimicrobium australis gen. nov., sp. nov., an acidophilic and obligately heterotrophic, member of the Actinobacteria that catalyses dissimilatory oxido- reduction of iron isolated from metal-rich acidic water in Chile.</title>
        <authorList>
            <person name="Gonzalez D."/>
            <person name="Huber K."/>
            <person name="Hedrich S."/>
            <person name="Rojas-Villalobos C."/>
            <person name="Quatrini R."/>
            <person name="Dinamarca M.A."/>
            <person name="Schwarz A."/>
            <person name="Canales C."/>
            <person name="Nancucheo I."/>
        </authorList>
    </citation>
    <scope>NUCLEOTIDE SEQUENCE [LARGE SCALE GENOMIC DNA]</scope>
    <source>
        <strain evidence="3 4">USS-CCA1</strain>
    </source>
</reference>
<feature type="binding site" evidence="1">
    <location>
        <position position="265"/>
    </location>
    <ligand>
        <name>substrate</name>
    </ligand>
</feature>
<feature type="binding site" evidence="1">
    <location>
        <begin position="62"/>
        <end position="66"/>
    </location>
    <ligand>
        <name>substrate</name>
    </ligand>
</feature>